<sequence>MLLNCRGVTEIAIASVGYQAGLISPFAYAMLCGLALVTTAVTAPLFRALTRRSRDVPETAQSHIPAGLASQTQSR</sequence>
<dbReference type="InterPro" id="IPR038770">
    <property type="entry name" value="Na+/solute_symporter_sf"/>
</dbReference>
<dbReference type="HOGENOM" id="CLU_2667015_0_0_11"/>
<feature type="region of interest" description="Disordered" evidence="1">
    <location>
        <begin position="56"/>
        <end position="75"/>
    </location>
</feature>
<dbReference type="EMBL" id="AP012204">
    <property type="protein sequence ID" value="BAK35728.1"/>
    <property type="molecule type" value="Genomic_DNA"/>
</dbReference>
<organism evidence="3 4">
    <name type="scientific">Microlunatus phosphovorus (strain ATCC 700054 / DSM 10555 / JCM 9379 / NBRC 101784 / NCIMB 13414 / VKM Ac-1990 / NM-1)</name>
    <dbReference type="NCBI Taxonomy" id="1032480"/>
    <lineage>
        <taxon>Bacteria</taxon>
        <taxon>Bacillati</taxon>
        <taxon>Actinomycetota</taxon>
        <taxon>Actinomycetes</taxon>
        <taxon>Propionibacteriales</taxon>
        <taxon>Propionibacteriaceae</taxon>
        <taxon>Microlunatus</taxon>
    </lineage>
</organism>
<dbReference type="Gene3D" id="1.20.1530.20">
    <property type="match status" value="1"/>
</dbReference>
<dbReference type="KEGG" id="mph:MLP_27140"/>
<reference evidence="3 4" key="1">
    <citation type="submission" date="2011-05" db="EMBL/GenBank/DDBJ databases">
        <title>Whole genome sequence of Microlunatus phosphovorus NM-1.</title>
        <authorList>
            <person name="Hosoyama A."/>
            <person name="Sasaki K."/>
            <person name="Harada T."/>
            <person name="Igarashi R."/>
            <person name="Kawakoshi A."/>
            <person name="Sasagawa M."/>
            <person name="Fukada J."/>
            <person name="Nakamura S."/>
            <person name="Katano Y."/>
            <person name="Hanada S."/>
            <person name="Kamagata Y."/>
            <person name="Nakamura N."/>
            <person name="Yamazaki S."/>
            <person name="Fujita N."/>
        </authorList>
    </citation>
    <scope>NUCLEOTIDE SEQUENCE [LARGE SCALE GENOMIC DNA]</scope>
    <source>
        <strain evidence="4">ATCC 700054 / DSM 10555 / JCM 9379 / NBRC 101784 / NCIMB 13414 / VKM Ac-1990 / NM-1</strain>
    </source>
</reference>
<evidence type="ECO:0000256" key="1">
    <source>
        <dbReference type="SAM" id="MobiDB-lite"/>
    </source>
</evidence>
<keyword evidence="2" id="KW-0812">Transmembrane</keyword>
<evidence type="ECO:0000256" key="2">
    <source>
        <dbReference type="SAM" id="Phobius"/>
    </source>
</evidence>
<accession>F5XI59</accession>
<proteinExistence type="predicted"/>
<dbReference type="Proteomes" id="UP000007947">
    <property type="component" value="Chromosome"/>
</dbReference>
<name>F5XI59_MICPN</name>
<feature type="transmembrane region" description="Helical" evidence="2">
    <location>
        <begin position="26"/>
        <end position="46"/>
    </location>
</feature>
<dbReference type="AlphaFoldDB" id="F5XI59"/>
<evidence type="ECO:0000313" key="3">
    <source>
        <dbReference type="EMBL" id="BAK35728.1"/>
    </source>
</evidence>
<gene>
    <name evidence="3" type="ordered locus">MLP_27140</name>
</gene>
<dbReference type="STRING" id="1032480.MLP_27140"/>
<evidence type="ECO:0000313" key="4">
    <source>
        <dbReference type="Proteomes" id="UP000007947"/>
    </source>
</evidence>
<keyword evidence="2" id="KW-1133">Transmembrane helix</keyword>
<keyword evidence="4" id="KW-1185">Reference proteome</keyword>
<keyword evidence="2" id="KW-0472">Membrane</keyword>
<protein>
    <submittedName>
        <fullName evidence="3">Putative solute/hydrogen antiporter</fullName>
    </submittedName>
</protein>